<feature type="compositionally biased region" description="Low complexity" evidence="1">
    <location>
        <begin position="24"/>
        <end position="38"/>
    </location>
</feature>
<protein>
    <submittedName>
        <fullName evidence="2">Uncharacterized protein</fullName>
    </submittedName>
</protein>
<gene>
    <name evidence="2" type="ORF">DILT_LOCUS8901</name>
</gene>
<accession>A0A3P7LI60</accession>
<dbReference type="AlphaFoldDB" id="A0A3P7LI60"/>
<dbReference type="EMBL" id="UYRU01055502">
    <property type="protein sequence ID" value="VDN13070.1"/>
    <property type="molecule type" value="Genomic_DNA"/>
</dbReference>
<keyword evidence="3" id="KW-1185">Reference proteome</keyword>
<evidence type="ECO:0000256" key="1">
    <source>
        <dbReference type="SAM" id="MobiDB-lite"/>
    </source>
</evidence>
<evidence type="ECO:0000313" key="3">
    <source>
        <dbReference type="Proteomes" id="UP000281553"/>
    </source>
</evidence>
<reference evidence="2 3" key="1">
    <citation type="submission" date="2018-11" db="EMBL/GenBank/DDBJ databases">
        <authorList>
            <consortium name="Pathogen Informatics"/>
        </authorList>
    </citation>
    <scope>NUCLEOTIDE SEQUENCE [LARGE SCALE GENOMIC DNA]</scope>
</reference>
<dbReference type="Proteomes" id="UP000281553">
    <property type="component" value="Unassembled WGS sequence"/>
</dbReference>
<sequence>MIKWRDLPAKREYSCPQALLFPHTSSSSSSSSTSSRRSYFSDRPTSEGPSRNSDIINFVLEQGKPEINTLGVAGSGSPQSPSLRVKKDDTNEEEEARKSSALLSDLVASTVF</sequence>
<evidence type="ECO:0000313" key="2">
    <source>
        <dbReference type="EMBL" id="VDN13070.1"/>
    </source>
</evidence>
<organism evidence="2 3">
    <name type="scientific">Dibothriocephalus latus</name>
    <name type="common">Fish tapeworm</name>
    <name type="synonym">Diphyllobothrium latum</name>
    <dbReference type="NCBI Taxonomy" id="60516"/>
    <lineage>
        <taxon>Eukaryota</taxon>
        <taxon>Metazoa</taxon>
        <taxon>Spiralia</taxon>
        <taxon>Lophotrochozoa</taxon>
        <taxon>Platyhelminthes</taxon>
        <taxon>Cestoda</taxon>
        <taxon>Eucestoda</taxon>
        <taxon>Diphyllobothriidea</taxon>
        <taxon>Diphyllobothriidae</taxon>
        <taxon>Dibothriocephalus</taxon>
    </lineage>
</organism>
<name>A0A3P7LI60_DIBLA</name>
<feature type="region of interest" description="Disordered" evidence="1">
    <location>
        <begin position="20"/>
        <end position="53"/>
    </location>
</feature>
<feature type="region of interest" description="Disordered" evidence="1">
    <location>
        <begin position="67"/>
        <end position="99"/>
    </location>
</feature>
<proteinExistence type="predicted"/>